<dbReference type="Proteomes" id="UP000503011">
    <property type="component" value="Chromosome"/>
</dbReference>
<protein>
    <recommendedName>
        <fullName evidence="1">Methyltransferase type 11 domain-containing protein</fullName>
    </recommendedName>
</protein>
<dbReference type="AlphaFoldDB" id="A0A6F8YZT8"/>
<dbReference type="KEGG" id="psuu:Psuf_088970"/>
<accession>A0A6F8YZT8</accession>
<sequence length="261" mass="28476">MTGAAPPGGAPTALAKRLAESVLWTRVRLQRAVAAPASRPAAGPPTDVLRSRAEWVAAVAQCRRLRLPLHHDRPKNWDALGAVALLLERLGTGASVLDAGSARYSPVLPWLRLFGLTDLVGNNLEFGADVRRDGVLFRYGDITATDFPDGRFDAVTCMSVIEHGVPLEPFLAESARIVRPGGLLVVSTDYDQDPPDTSGRTAYGQPVHIFSPVEIKELVALAERHGLRLLGDLELAHPERPVRWKRVGVDYTFIRLAFVRD</sequence>
<dbReference type="RefSeq" id="WP_173164772.1">
    <property type="nucleotide sequence ID" value="NZ_AP022871.1"/>
</dbReference>
<dbReference type="InterPro" id="IPR013216">
    <property type="entry name" value="Methyltransf_11"/>
</dbReference>
<keyword evidence="3" id="KW-1185">Reference proteome</keyword>
<evidence type="ECO:0000313" key="3">
    <source>
        <dbReference type="Proteomes" id="UP000503011"/>
    </source>
</evidence>
<dbReference type="Pfam" id="PF08241">
    <property type="entry name" value="Methyltransf_11"/>
    <property type="match status" value="1"/>
</dbReference>
<evidence type="ECO:0000259" key="1">
    <source>
        <dbReference type="Pfam" id="PF08241"/>
    </source>
</evidence>
<proteinExistence type="predicted"/>
<feature type="domain" description="Methyltransferase type 11" evidence="1">
    <location>
        <begin position="122"/>
        <end position="186"/>
    </location>
</feature>
<evidence type="ECO:0000313" key="2">
    <source>
        <dbReference type="EMBL" id="BCB91584.1"/>
    </source>
</evidence>
<name>A0A6F8YZT8_9ACTN</name>
<reference evidence="2 3" key="1">
    <citation type="submission" date="2020-03" db="EMBL/GenBank/DDBJ databases">
        <title>Whole genome shotgun sequence of Phytohabitans suffuscus NBRC 105367.</title>
        <authorList>
            <person name="Komaki H."/>
            <person name="Tamura T."/>
        </authorList>
    </citation>
    <scope>NUCLEOTIDE SEQUENCE [LARGE SCALE GENOMIC DNA]</scope>
    <source>
        <strain evidence="2 3">NBRC 105367</strain>
    </source>
</reference>
<organism evidence="2 3">
    <name type="scientific">Phytohabitans suffuscus</name>
    <dbReference type="NCBI Taxonomy" id="624315"/>
    <lineage>
        <taxon>Bacteria</taxon>
        <taxon>Bacillati</taxon>
        <taxon>Actinomycetota</taxon>
        <taxon>Actinomycetes</taxon>
        <taxon>Micromonosporales</taxon>
        <taxon>Micromonosporaceae</taxon>
    </lineage>
</organism>
<gene>
    <name evidence="2" type="ORF">Psuf_088970</name>
</gene>
<dbReference type="CDD" id="cd02440">
    <property type="entry name" value="AdoMet_MTases"/>
    <property type="match status" value="1"/>
</dbReference>
<dbReference type="InterPro" id="IPR029063">
    <property type="entry name" value="SAM-dependent_MTases_sf"/>
</dbReference>
<dbReference type="Gene3D" id="3.40.50.150">
    <property type="entry name" value="Vaccinia Virus protein VP39"/>
    <property type="match status" value="1"/>
</dbReference>
<dbReference type="GO" id="GO:0008757">
    <property type="term" value="F:S-adenosylmethionine-dependent methyltransferase activity"/>
    <property type="evidence" value="ECO:0007669"/>
    <property type="project" value="InterPro"/>
</dbReference>
<dbReference type="EMBL" id="AP022871">
    <property type="protein sequence ID" value="BCB91584.1"/>
    <property type="molecule type" value="Genomic_DNA"/>
</dbReference>
<dbReference type="SUPFAM" id="SSF53335">
    <property type="entry name" value="S-adenosyl-L-methionine-dependent methyltransferases"/>
    <property type="match status" value="1"/>
</dbReference>
<reference evidence="2 3" key="2">
    <citation type="submission" date="2020-03" db="EMBL/GenBank/DDBJ databases">
        <authorList>
            <person name="Ichikawa N."/>
            <person name="Kimura A."/>
            <person name="Kitahashi Y."/>
            <person name="Uohara A."/>
        </authorList>
    </citation>
    <scope>NUCLEOTIDE SEQUENCE [LARGE SCALE GENOMIC DNA]</scope>
    <source>
        <strain evidence="2 3">NBRC 105367</strain>
    </source>
</reference>